<sequence length="411" mass="45160">MISFRRSSDIFKPDSGATAFFVSILVWGIGVGCFAATMNNFLSEIHDLNAVERGWLEFFREMPGLALVFILALLYRVSDWRIMRLGTIVSIIGVSLLMLPAGKFAVIGIIMIWSLGEHLVMPVRNAIAMQVARPENAGQSLGTLSGAMHFGHVLGSMMVAGVFWGSTRLLNITDRVVIYDSVWVMIFIMLAISLVCTFAPNAPTQASRRSRLYFRRKFWKFYALELFYGARKQIFMTFAPYVLIRVYGFDTATMALLLGVCATVNIFMAPLVGRLTDRIGYRRVMIYDTVILFFVCLLYGFAGELFAPALVVAVLCANFLLDSVISTSALATNLYAKIISDNQSELTSTLSTGISINHLISVLAAPLGGWVWSHYGVGVLFASAAVMAVFNSLFAMTIPKTDAGAQGNSSK</sequence>
<accession>A0AAE4AM23</accession>
<dbReference type="InterPro" id="IPR020846">
    <property type="entry name" value="MFS_dom"/>
</dbReference>
<dbReference type="GO" id="GO:0022857">
    <property type="term" value="F:transmembrane transporter activity"/>
    <property type="evidence" value="ECO:0007669"/>
    <property type="project" value="InterPro"/>
</dbReference>
<comment type="caution">
    <text evidence="9">The sequence shown here is derived from an EMBL/GenBank/DDBJ whole genome shotgun (WGS) entry which is preliminary data.</text>
</comment>
<feature type="transmembrane region" description="Helical" evidence="7">
    <location>
        <begin position="176"/>
        <end position="200"/>
    </location>
</feature>
<dbReference type="EMBL" id="JAUSVL010000001">
    <property type="protein sequence ID" value="MDQ0288909.1"/>
    <property type="molecule type" value="Genomic_DNA"/>
</dbReference>
<gene>
    <name evidence="9" type="ORF">J3R75_001016</name>
</gene>
<dbReference type="SUPFAM" id="SSF103473">
    <property type="entry name" value="MFS general substrate transporter"/>
    <property type="match status" value="1"/>
</dbReference>
<evidence type="ECO:0000256" key="4">
    <source>
        <dbReference type="ARBA" id="ARBA00022692"/>
    </source>
</evidence>
<organism evidence="9 10">
    <name type="scientific">Oligosphaera ethanolica</name>
    <dbReference type="NCBI Taxonomy" id="760260"/>
    <lineage>
        <taxon>Bacteria</taxon>
        <taxon>Pseudomonadati</taxon>
        <taxon>Lentisphaerota</taxon>
        <taxon>Oligosphaeria</taxon>
        <taxon>Oligosphaerales</taxon>
        <taxon>Oligosphaeraceae</taxon>
        <taxon>Oligosphaera</taxon>
    </lineage>
</organism>
<keyword evidence="6 7" id="KW-0472">Membrane</keyword>
<keyword evidence="3" id="KW-1003">Cell membrane</keyword>
<feature type="transmembrane region" description="Helical" evidence="7">
    <location>
        <begin position="144"/>
        <end position="164"/>
    </location>
</feature>
<evidence type="ECO:0000256" key="7">
    <source>
        <dbReference type="SAM" id="Phobius"/>
    </source>
</evidence>
<evidence type="ECO:0000256" key="3">
    <source>
        <dbReference type="ARBA" id="ARBA00022475"/>
    </source>
</evidence>
<dbReference type="Pfam" id="PF07690">
    <property type="entry name" value="MFS_1"/>
    <property type="match status" value="1"/>
</dbReference>
<reference evidence="9" key="1">
    <citation type="submission" date="2023-07" db="EMBL/GenBank/DDBJ databases">
        <title>Genomic Encyclopedia of Type Strains, Phase IV (KMG-IV): sequencing the most valuable type-strain genomes for metagenomic binning, comparative biology and taxonomic classification.</title>
        <authorList>
            <person name="Goeker M."/>
        </authorList>
    </citation>
    <scope>NUCLEOTIDE SEQUENCE</scope>
    <source>
        <strain evidence="9">DSM 24202</strain>
    </source>
</reference>
<keyword evidence="10" id="KW-1185">Reference proteome</keyword>
<dbReference type="Gene3D" id="1.20.1250.20">
    <property type="entry name" value="MFS general substrate transporter like domains"/>
    <property type="match status" value="1"/>
</dbReference>
<evidence type="ECO:0000256" key="1">
    <source>
        <dbReference type="ARBA" id="ARBA00004651"/>
    </source>
</evidence>
<feature type="transmembrane region" description="Helical" evidence="7">
    <location>
        <begin position="375"/>
        <end position="394"/>
    </location>
</feature>
<evidence type="ECO:0000256" key="2">
    <source>
        <dbReference type="ARBA" id="ARBA00022448"/>
    </source>
</evidence>
<name>A0AAE4AM23_9BACT</name>
<feature type="transmembrane region" description="Helical" evidence="7">
    <location>
        <begin position="254"/>
        <end position="272"/>
    </location>
</feature>
<keyword evidence="2" id="KW-0813">Transport</keyword>
<dbReference type="PANTHER" id="PTHR23517">
    <property type="entry name" value="RESISTANCE PROTEIN MDTM, PUTATIVE-RELATED-RELATED"/>
    <property type="match status" value="1"/>
</dbReference>
<dbReference type="AlphaFoldDB" id="A0AAE4AM23"/>
<feature type="domain" description="Major facilitator superfamily (MFS) profile" evidence="8">
    <location>
        <begin position="218"/>
        <end position="411"/>
    </location>
</feature>
<keyword evidence="4 7" id="KW-0812">Transmembrane</keyword>
<dbReference type="GO" id="GO:0005886">
    <property type="term" value="C:plasma membrane"/>
    <property type="evidence" value="ECO:0007669"/>
    <property type="project" value="UniProtKB-SubCell"/>
</dbReference>
<evidence type="ECO:0000256" key="5">
    <source>
        <dbReference type="ARBA" id="ARBA00022989"/>
    </source>
</evidence>
<dbReference type="PROSITE" id="PS51257">
    <property type="entry name" value="PROKAR_LIPOPROTEIN"/>
    <property type="match status" value="1"/>
</dbReference>
<dbReference type="RefSeq" id="WP_307260245.1">
    <property type="nucleotide sequence ID" value="NZ_JAUSVL010000001.1"/>
</dbReference>
<evidence type="ECO:0000259" key="8">
    <source>
        <dbReference type="PROSITE" id="PS50850"/>
    </source>
</evidence>
<protein>
    <submittedName>
        <fullName evidence="9">MFS family arabinose efflux permease</fullName>
    </submittedName>
</protein>
<dbReference type="PROSITE" id="PS50850">
    <property type="entry name" value="MFS"/>
    <property type="match status" value="1"/>
</dbReference>
<evidence type="ECO:0000256" key="6">
    <source>
        <dbReference type="ARBA" id="ARBA00023136"/>
    </source>
</evidence>
<keyword evidence="5 7" id="KW-1133">Transmembrane helix</keyword>
<feature type="transmembrane region" description="Helical" evidence="7">
    <location>
        <begin position="58"/>
        <end position="75"/>
    </location>
</feature>
<evidence type="ECO:0000313" key="9">
    <source>
        <dbReference type="EMBL" id="MDQ0288909.1"/>
    </source>
</evidence>
<dbReference type="InterPro" id="IPR036259">
    <property type="entry name" value="MFS_trans_sf"/>
</dbReference>
<evidence type="ECO:0000313" key="10">
    <source>
        <dbReference type="Proteomes" id="UP001238163"/>
    </source>
</evidence>
<comment type="subcellular location">
    <subcellularLocation>
        <location evidence="1">Cell membrane</location>
        <topology evidence="1">Multi-pass membrane protein</topology>
    </subcellularLocation>
</comment>
<feature type="transmembrane region" description="Helical" evidence="7">
    <location>
        <begin position="284"/>
        <end position="302"/>
    </location>
</feature>
<dbReference type="Proteomes" id="UP001238163">
    <property type="component" value="Unassembled WGS sequence"/>
</dbReference>
<dbReference type="InterPro" id="IPR011701">
    <property type="entry name" value="MFS"/>
</dbReference>
<dbReference type="InterPro" id="IPR050171">
    <property type="entry name" value="MFS_Transporters"/>
</dbReference>
<proteinExistence type="predicted"/>
<feature type="transmembrane region" description="Helical" evidence="7">
    <location>
        <begin position="20"/>
        <end position="38"/>
    </location>
</feature>